<dbReference type="EMBL" id="CM010723">
    <property type="protein sequence ID" value="RZC76649.1"/>
    <property type="molecule type" value="Genomic_DNA"/>
</dbReference>
<protein>
    <submittedName>
        <fullName evidence="1">Uncharacterized protein</fullName>
    </submittedName>
</protein>
<proteinExistence type="predicted"/>
<gene>
    <name evidence="1" type="ORF">C5167_002767</name>
</gene>
<evidence type="ECO:0000313" key="1">
    <source>
        <dbReference type="EMBL" id="RZC76649.1"/>
    </source>
</evidence>
<sequence length="85" mass="9390">MEYQFNLFNTAGQMQPTKGGLLSQTGKLQVLAISGRRKVKCCHSLSDKEMGRGSNYIYNNTFIKGVKYMGEEIQSFKATGCLADG</sequence>
<evidence type="ECO:0000313" key="2">
    <source>
        <dbReference type="Proteomes" id="UP000316621"/>
    </source>
</evidence>
<dbReference type="AlphaFoldDB" id="A0A4Y7KXH1"/>
<keyword evidence="2" id="KW-1185">Reference proteome</keyword>
<reference evidence="1 2" key="1">
    <citation type="journal article" date="2018" name="Science">
        <title>The opium poppy genome and morphinan production.</title>
        <authorList>
            <person name="Guo L."/>
            <person name="Winzer T."/>
            <person name="Yang X."/>
            <person name="Li Y."/>
            <person name="Ning Z."/>
            <person name="He Z."/>
            <person name="Teodor R."/>
            <person name="Lu Y."/>
            <person name="Bowser T.A."/>
            <person name="Graham I.A."/>
            <person name="Ye K."/>
        </authorList>
    </citation>
    <scope>NUCLEOTIDE SEQUENCE [LARGE SCALE GENOMIC DNA]</scope>
    <source>
        <strain evidence="2">cv. HN1</strain>
        <tissue evidence="1">Leaves</tissue>
    </source>
</reference>
<dbReference type="Proteomes" id="UP000316621">
    <property type="component" value="Chromosome 9"/>
</dbReference>
<name>A0A4Y7KXH1_PAPSO</name>
<organism evidence="1 2">
    <name type="scientific">Papaver somniferum</name>
    <name type="common">Opium poppy</name>
    <dbReference type="NCBI Taxonomy" id="3469"/>
    <lineage>
        <taxon>Eukaryota</taxon>
        <taxon>Viridiplantae</taxon>
        <taxon>Streptophyta</taxon>
        <taxon>Embryophyta</taxon>
        <taxon>Tracheophyta</taxon>
        <taxon>Spermatophyta</taxon>
        <taxon>Magnoliopsida</taxon>
        <taxon>Ranunculales</taxon>
        <taxon>Papaveraceae</taxon>
        <taxon>Papaveroideae</taxon>
        <taxon>Papaver</taxon>
    </lineage>
</organism>
<dbReference type="Gramene" id="RZC76649">
    <property type="protein sequence ID" value="RZC76649"/>
    <property type="gene ID" value="C5167_002767"/>
</dbReference>
<accession>A0A4Y7KXH1</accession>